<feature type="chain" id="PRO_5046440918" evidence="6">
    <location>
        <begin position="23"/>
        <end position="529"/>
    </location>
</feature>
<dbReference type="SUPFAM" id="SSF48452">
    <property type="entry name" value="TPR-like"/>
    <property type="match status" value="1"/>
</dbReference>
<evidence type="ECO:0000313" key="8">
    <source>
        <dbReference type="EMBL" id="MFD2600043.1"/>
    </source>
</evidence>
<keyword evidence="3 6" id="KW-0732">Signal</keyword>
<gene>
    <name evidence="8" type="ORF">ACFSQ3_13890</name>
</gene>
<dbReference type="PROSITE" id="PS51257">
    <property type="entry name" value="PROKAR_LIPOPROTEIN"/>
    <property type="match status" value="1"/>
</dbReference>
<accession>A0ABW5NN11</accession>
<dbReference type="Gene3D" id="1.25.40.390">
    <property type="match status" value="1"/>
</dbReference>
<comment type="similarity">
    <text evidence="2">Belongs to the SusD family.</text>
</comment>
<dbReference type="EMBL" id="JBHUMA010000008">
    <property type="protein sequence ID" value="MFD2600043.1"/>
    <property type="molecule type" value="Genomic_DNA"/>
</dbReference>
<comment type="caution">
    <text evidence="8">The sequence shown here is derived from an EMBL/GenBank/DDBJ whole genome shotgun (WGS) entry which is preliminary data.</text>
</comment>
<evidence type="ECO:0000256" key="6">
    <source>
        <dbReference type="SAM" id="SignalP"/>
    </source>
</evidence>
<dbReference type="Gene3D" id="1.25.40.10">
    <property type="entry name" value="Tetratricopeptide repeat domain"/>
    <property type="match status" value="1"/>
</dbReference>
<protein>
    <submittedName>
        <fullName evidence="8">RagB/SusD family nutrient uptake outer membrane protein</fullName>
    </submittedName>
</protein>
<feature type="domain" description="RagB/SusD" evidence="7">
    <location>
        <begin position="381"/>
        <end position="529"/>
    </location>
</feature>
<organism evidence="8 9">
    <name type="scientific">Sphingobacterium corticis</name>
    <dbReference type="NCBI Taxonomy" id="1812823"/>
    <lineage>
        <taxon>Bacteria</taxon>
        <taxon>Pseudomonadati</taxon>
        <taxon>Bacteroidota</taxon>
        <taxon>Sphingobacteriia</taxon>
        <taxon>Sphingobacteriales</taxon>
        <taxon>Sphingobacteriaceae</taxon>
        <taxon>Sphingobacterium</taxon>
    </lineage>
</organism>
<evidence type="ECO:0000313" key="9">
    <source>
        <dbReference type="Proteomes" id="UP001597393"/>
    </source>
</evidence>
<feature type="signal peptide" evidence="6">
    <location>
        <begin position="1"/>
        <end position="22"/>
    </location>
</feature>
<dbReference type="Pfam" id="PF07980">
    <property type="entry name" value="SusD_RagB"/>
    <property type="match status" value="1"/>
</dbReference>
<reference evidence="9" key="1">
    <citation type="journal article" date="2019" name="Int. J. Syst. Evol. Microbiol.">
        <title>The Global Catalogue of Microorganisms (GCM) 10K type strain sequencing project: providing services to taxonomists for standard genome sequencing and annotation.</title>
        <authorList>
            <consortium name="The Broad Institute Genomics Platform"/>
            <consortium name="The Broad Institute Genome Sequencing Center for Infectious Disease"/>
            <person name="Wu L."/>
            <person name="Ma J."/>
        </authorList>
    </citation>
    <scope>NUCLEOTIDE SEQUENCE [LARGE SCALE GENOMIC DNA]</scope>
    <source>
        <strain evidence="9">KCTC 42248</strain>
    </source>
</reference>
<keyword evidence="4" id="KW-0472">Membrane</keyword>
<proteinExistence type="inferred from homology"/>
<name>A0ABW5NN11_9SPHI</name>
<evidence type="ECO:0000256" key="5">
    <source>
        <dbReference type="ARBA" id="ARBA00023237"/>
    </source>
</evidence>
<sequence>MKRNFLKYIVAVSILLSASACHDKLDLVPLNDVTSDVVYQTVGGYKQSLAKVYGSMAMGGGKGISDDTGADIKGIDQGASDFLRLYFNLQEVASDNAICAWVQDPGVSEINNLTWSSNNVILLGMYARSMYQITVANDFIRESADEKLAARGIVGEDADAVRAFRAEARFLRAFQYWVMMDLFGNPPFVTEENAIGKTPPTQISRGELFQYVESELLAVQEELVAPRQNEYGRADQAAAWMLLSKLYLNAEVYTGTGRYADALTYASRVINSAYTLKTNYAHLFLADNNIGQDEVILSINYDAIRTQNFGGTTFLVNSSSGAGMDMAALGIPRGGWGGNRSRRTLPAKFSDPSGRTDRRAMFFGENPAISDPSIFQQGLAVTKFKNIDRAGQAAPSNDGTQVSIDFPLMRLADAYLIYAEAVLRGGGGNMGEAINYVNEVRRRAYGNDSGNVSSIDLNFILDERAREFYWEGYRRTDLIRFGRYTGNAYSWPFKGGTAAGTSIPEFRSIYPLPASDVIANPNLTQNPGY</sequence>
<dbReference type="CDD" id="cd08977">
    <property type="entry name" value="SusD"/>
    <property type="match status" value="1"/>
</dbReference>
<keyword evidence="9" id="KW-1185">Reference proteome</keyword>
<evidence type="ECO:0000256" key="4">
    <source>
        <dbReference type="ARBA" id="ARBA00023136"/>
    </source>
</evidence>
<comment type="subcellular location">
    <subcellularLocation>
        <location evidence="1">Cell outer membrane</location>
    </subcellularLocation>
</comment>
<dbReference type="Proteomes" id="UP001597393">
    <property type="component" value="Unassembled WGS sequence"/>
</dbReference>
<evidence type="ECO:0000256" key="3">
    <source>
        <dbReference type="ARBA" id="ARBA00022729"/>
    </source>
</evidence>
<evidence type="ECO:0000259" key="7">
    <source>
        <dbReference type="Pfam" id="PF07980"/>
    </source>
</evidence>
<keyword evidence="5" id="KW-0998">Cell outer membrane</keyword>
<dbReference type="InterPro" id="IPR011990">
    <property type="entry name" value="TPR-like_helical_dom_sf"/>
</dbReference>
<dbReference type="RefSeq" id="WP_380870184.1">
    <property type="nucleotide sequence ID" value="NZ_JBHUMA010000008.1"/>
</dbReference>
<evidence type="ECO:0000256" key="2">
    <source>
        <dbReference type="ARBA" id="ARBA00006275"/>
    </source>
</evidence>
<dbReference type="Gene3D" id="1.10.3780.10">
    <property type="entry name" value="SusD-like"/>
    <property type="match status" value="1"/>
</dbReference>
<dbReference type="InterPro" id="IPR012944">
    <property type="entry name" value="SusD_RagB_dom"/>
</dbReference>
<evidence type="ECO:0000256" key="1">
    <source>
        <dbReference type="ARBA" id="ARBA00004442"/>
    </source>
</evidence>